<feature type="domain" description="Bacterial sugar transferase" evidence="8">
    <location>
        <begin position="277"/>
        <end position="464"/>
    </location>
</feature>
<evidence type="ECO:0000256" key="7">
    <source>
        <dbReference type="SAM" id="Phobius"/>
    </source>
</evidence>
<dbReference type="AlphaFoldDB" id="A0A4R5Y2L9"/>
<evidence type="ECO:0000256" key="6">
    <source>
        <dbReference type="ARBA" id="ARBA00023136"/>
    </source>
</evidence>
<evidence type="ECO:0000256" key="1">
    <source>
        <dbReference type="ARBA" id="ARBA00004141"/>
    </source>
</evidence>
<evidence type="ECO:0000256" key="3">
    <source>
        <dbReference type="ARBA" id="ARBA00022679"/>
    </source>
</evidence>
<keyword evidence="3 9" id="KW-0808">Transferase</keyword>
<dbReference type="InterPro" id="IPR003362">
    <property type="entry name" value="Bact_transf"/>
</dbReference>
<dbReference type="Pfam" id="PF02397">
    <property type="entry name" value="Bac_transf"/>
    <property type="match status" value="1"/>
</dbReference>
<dbReference type="NCBIfam" id="TIGR03025">
    <property type="entry name" value="EPS_sugtrans"/>
    <property type="match status" value="1"/>
</dbReference>
<keyword evidence="6 7" id="KW-0472">Membrane</keyword>
<evidence type="ECO:0000256" key="4">
    <source>
        <dbReference type="ARBA" id="ARBA00022692"/>
    </source>
</evidence>
<name>A0A4R5Y2L9_KOCRO</name>
<dbReference type="PANTHER" id="PTHR30576">
    <property type="entry name" value="COLANIC BIOSYNTHESIS UDP-GLUCOSE LIPID CARRIER TRANSFERASE"/>
    <property type="match status" value="1"/>
</dbReference>
<comment type="caution">
    <text evidence="9">The sequence shown here is derived from an EMBL/GenBank/DDBJ whole genome shotgun (WGS) entry which is preliminary data.</text>
</comment>
<evidence type="ECO:0000313" key="9">
    <source>
        <dbReference type="EMBL" id="TDL37485.1"/>
    </source>
</evidence>
<feature type="transmembrane region" description="Helical" evidence="7">
    <location>
        <begin position="99"/>
        <end position="118"/>
    </location>
</feature>
<sequence length="470" mass="52063">MRWADALALIVTLIGAHLLRFQLENAGLDLGPLSVPYWIVGIALALTWWMHLGARGARDVRLIGHGLEETRQVVHSSLILFGAIAIISFGFDLPTARSYVLLALPLGLGFLILGRFLVRDRLVKARYKGEALSKTMVVGRLAGTCDLIKSLRQHPTSGLDAAAIYVAETRKPVPAELQRMSLPPNALAPGARPTVEGIVDACHERDIETVVLSSNVPLGTTEIRHLSWQLADAHIRLVMDTGLTDIAGPRIHMQQVAGLPLIHVATPKLSRSRAMTKRLMDILGSGAALLVLCPVLLALTLIVKAHDKGPALFAQERIGQDGSRFKMLKFRSMRTDAEQVLQRLKEQNEGAGVLFKMKDDPRVTAPGKWMRRYSLDELPQFLNVLKGEMSLVGPRPPLPAEVEQYEDYVHRRLRVKPGITGLWQVSGRSNLDWEQSVRLDLYYVENWSPVQDMLILARTLKAVLAKEGAY</sequence>
<comment type="subcellular location">
    <subcellularLocation>
        <location evidence="1">Membrane</location>
        <topology evidence="1">Multi-pass membrane protein</topology>
    </subcellularLocation>
</comment>
<feature type="transmembrane region" description="Helical" evidence="7">
    <location>
        <begin position="34"/>
        <end position="52"/>
    </location>
</feature>
<comment type="similarity">
    <text evidence="2">Belongs to the bacterial sugar transferase family.</text>
</comment>
<protein>
    <submittedName>
        <fullName evidence="9">Sugar transferase</fullName>
    </submittedName>
</protein>
<gene>
    <name evidence="9" type="ORF">E2R59_17875</name>
</gene>
<evidence type="ECO:0000256" key="5">
    <source>
        <dbReference type="ARBA" id="ARBA00022989"/>
    </source>
</evidence>
<keyword evidence="4 7" id="KW-0812">Transmembrane</keyword>
<accession>A0A4R5Y2L9</accession>
<feature type="transmembrane region" description="Helical" evidence="7">
    <location>
        <begin position="279"/>
        <end position="303"/>
    </location>
</feature>
<dbReference type="Proteomes" id="UP000295163">
    <property type="component" value="Unassembled WGS sequence"/>
</dbReference>
<reference evidence="9 10" key="1">
    <citation type="submission" date="2019-03" db="EMBL/GenBank/DDBJ databases">
        <title>Genome Sequencing and Assembly of Various Microbes Isolated from Partially Reclaimed Soil and Acid Mine Drainage (AMD) Site.</title>
        <authorList>
            <person name="Steinbock B."/>
            <person name="Bechtold R."/>
            <person name="Sevigny J.L."/>
            <person name="Thomas D."/>
            <person name="Cuthill L.R."/>
            <person name="Aveiro Johannsen E.J."/>
            <person name="Thomas K."/>
            <person name="Ghosh A."/>
        </authorList>
    </citation>
    <scope>NUCLEOTIDE SEQUENCE [LARGE SCALE GENOMIC DNA]</scope>
    <source>
        <strain evidence="9 10">S-A3</strain>
    </source>
</reference>
<feature type="transmembrane region" description="Helical" evidence="7">
    <location>
        <begin position="73"/>
        <end position="93"/>
    </location>
</feature>
<evidence type="ECO:0000259" key="8">
    <source>
        <dbReference type="Pfam" id="PF02397"/>
    </source>
</evidence>
<keyword evidence="5 7" id="KW-1133">Transmembrane helix</keyword>
<dbReference type="PANTHER" id="PTHR30576:SF10">
    <property type="entry name" value="SLL5057 PROTEIN"/>
    <property type="match status" value="1"/>
</dbReference>
<dbReference type="InterPro" id="IPR017475">
    <property type="entry name" value="EPS_sugar_tfrase"/>
</dbReference>
<evidence type="ECO:0000313" key="10">
    <source>
        <dbReference type="Proteomes" id="UP000295163"/>
    </source>
</evidence>
<dbReference type="GO" id="GO:0016780">
    <property type="term" value="F:phosphotransferase activity, for other substituted phosphate groups"/>
    <property type="evidence" value="ECO:0007669"/>
    <property type="project" value="TreeGrafter"/>
</dbReference>
<evidence type="ECO:0000256" key="2">
    <source>
        <dbReference type="ARBA" id="ARBA00006464"/>
    </source>
</evidence>
<proteinExistence type="inferred from homology"/>
<organism evidence="9 10">
    <name type="scientific">Kocuria rosea</name>
    <name type="common">Deinococcus erythromyxa</name>
    <name type="synonym">Micrococcus rubens</name>
    <dbReference type="NCBI Taxonomy" id="1275"/>
    <lineage>
        <taxon>Bacteria</taxon>
        <taxon>Bacillati</taxon>
        <taxon>Actinomycetota</taxon>
        <taxon>Actinomycetes</taxon>
        <taxon>Micrococcales</taxon>
        <taxon>Micrococcaceae</taxon>
        <taxon>Kocuria</taxon>
    </lineage>
</organism>
<dbReference type="EMBL" id="SMZT01000013">
    <property type="protein sequence ID" value="TDL37485.1"/>
    <property type="molecule type" value="Genomic_DNA"/>
</dbReference>
<dbReference type="GO" id="GO:0016020">
    <property type="term" value="C:membrane"/>
    <property type="evidence" value="ECO:0007669"/>
    <property type="project" value="UniProtKB-SubCell"/>
</dbReference>